<dbReference type="EMBL" id="JAULSU010000005">
    <property type="protein sequence ID" value="KAK0617183.1"/>
    <property type="molecule type" value="Genomic_DNA"/>
</dbReference>
<dbReference type="AlphaFoldDB" id="A0AA40BXE4"/>
<dbReference type="Proteomes" id="UP001175000">
    <property type="component" value="Unassembled WGS sequence"/>
</dbReference>
<proteinExistence type="predicted"/>
<name>A0AA40BXE4_9PEZI</name>
<gene>
    <name evidence="1" type="ORF">B0T14DRAFT_524618</name>
</gene>
<accession>A0AA40BXE4</accession>
<comment type="caution">
    <text evidence="1">The sequence shown here is derived from an EMBL/GenBank/DDBJ whole genome shotgun (WGS) entry which is preliminary data.</text>
</comment>
<evidence type="ECO:0000313" key="1">
    <source>
        <dbReference type="EMBL" id="KAK0617183.1"/>
    </source>
</evidence>
<evidence type="ECO:0000313" key="2">
    <source>
        <dbReference type="Proteomes" id="UP001175000"/>
    </source>
</evidence>
<reference evidence="1" key="1">
    <citation type="submission" date="2023-06" db="EMBL/GenBank/DDBJ databases">
        <title>Genome-scale phylogeny and comparative genomics of the fungal order Sordariales.</title>
        <authorList>
            <consortium name="Lawrence Berkeley National Laboratory"/>
            <person name="Hensen N."/>
            <person name="Bonometti L."/>
            <person name="Westerberg I."/>
            <person name="Brannstrom I.O."/>
            <person name="Guillou S."/>
            <person name="Cros-Aarteil S."/>
            <person name="Calhoun S."/>
            <person name="Haridas S."/>
            <person name="Kuo A."/>
            <person name="Mondo S."/>
            <person name="Pangilinan J."/>
            <person name="Riley R."/>
            <person name="Labutti K."/>
            <person name="Andreopoulos B."/>
            <person name="Lipzen A."/>
            <person name="Chen C."/>
            <person name="Yanf M."/>
            <person name="Daum C."/>
            <person name="Ng V."/>
            <person name="Clum A."/>
            <person name="Steindorff A."/>
            <person name="Ohm R."/>
            <person name="Martin F."/>
            <person name="Silar P."/>
            <person name="Natvig D."/>
            <person name="Lalanne C."/>
            <person name="Gautier V."/>
            <person name="Ament-Velasquez S.L."/>
            <person name="Kruys A."/>
            <person name="Hutchinson M.I."/>
            <person name="Powell A.J."/>
            <person name="Barry K."/>
            <person name="Miller A.N."/>
            <person name="Grigoriev I.V."/>
            <person name="Debuchy R."/>
            <person name="Gladieux P."/>
            <person name="Thoren M.H."/>
            <person name="Johannesson H."/>
        </authorList>
    </citation>
    <scope>NUCLEOTIDE SEQUENCE</scope>
    <source>
        <strain evidence="1">CBS 606.72</strain>
    </source>
</reference>
<sequence>MRAADSGAARSPVACTKSCATDPTLQLWYSPTGGSPIAINVFFLGVTLSKKFPQQIFPVADTTTND</sequence>
<organism evidence="1 2">
    <name type="scientific">Immersiella caudata</name>
    <dbReference type="NCBI Taxonomy" id="314043"/>
    <lineage>
        <taxon>Eukaryota</taxon>
        <taxon>Fungi</taxon>
        <taxon>Dikarya</taxon>
        <taxon>Ascomycota</taxon>
        <taxon>Pezizomycotina</taxon>
        <taxon>Sordariomycetes</taxon>
        <taxon>Sordariomycetidae</taxon>
        <taxon>Sordariales</taxon>
        <taxon>Lasiosphaeriaceae</taxon>
        <taxon>Immersiella</taxon>
    </lineage>
</organism>
<protein>
    <submittedName>
        <fullName evidence="1">Uncharacterized protein</fullName>
    </submittedName>
</protein>
<keyword evidence="2" id="KW-1185">Reference proteome</keyword>